<gene>
    <name evidence="2" type="ORF">ENJ98_00325</name>
</gene>
<accession>A0A7C5MYR3</accession>
<name>A0A7C5MYR3_9GAMM</name>
<evidence type="ECO:0000256" key="1">
    <source>
        <dbReference type="SAM" id="SignalP"/>
    </source>
</evidence>
<sequence>MNKKLVLAGMFCTLATTAVAQEENRKEEKWYQYDHLYFQFGTYFHYHHSDDHAGNNLFGSLEAQKSNHWLYGLALFDNSFGQFSQYLYGGYQWQLPGDYENFHFKLTAGVIHGYKEPWDDKIPFNSKNGWAPGLIPGIGYKKNGWGVDMIFLGNSALLFTLGKDFNFQ</sequence>
<keyword evidence="1" id="KW-0732">Signal</keyword>
<reference evidence="2" key="1">
    <citation type="journal article" date="2020" name="mSystems">
        <title>Genome- and Community-Level Interaction Insights into Carbon Utilization and Element Cycling Functions of Hydrothermarchaeota in Hydrothermal Sediment.</title>
        <authorList>
            <person name="Zhou Z."/>
            <person name="Liu Y."/>
            <person name="Xu W."/>
            <person name="Pan J."/>
            <person name="Luo Z.H."/>
            <person name="Li M."/>
        </authorList>
    </citation>
    <scope>NUCLEOTIDE SEQUENCE [LARGE SCALE GENOMIC DNA]</scope>
    <source>
        <strain evidence="2">HyVt-535</strain>
    </source>
</reference>
<organism evidence="2">
    <name type="scientific">Thiolapillus brandeum</name>
    <dbReference type="NCBI Taxonomy" id="1076588"/>
    <lineage>
        <taxon>Bacteria</taxon>
        <taxon>Pseudomonadati</taxon>
        <taxon>Pseudomonadota</taxon>
        <taxon>Gammaproteobacteria</taxon>
        <taxon>Chromatiales</taxon>
        <taxon>Sedimenticolaceae</taxon>
        <taxon>Thiolapillus</taxon>
    </lineage>
</organism>
<evidence type="ECO:0000313" key="2">
    <source>
        <dbReference type="EMBL" id="HHH12660.1"/>
    </source>
</evidence>
<dbReference type="Proteomes" id="UP000886100">
    <property type="component" value="Unassembled WGS sequence"/>
</dbReference>
<evidence type="ECO:0008006" key="3">
    <source>
        <dbReference type="Google" id="ProtNLM"/>
    </source>
</evidence>
<protein>
    <recommendedName>
        <fullName evidence="3">Sn-glycerol-3-phosphate transporter</fullName>
    </recommendedName>
</protein>
<feature type="chain" id="PRO_5028063059" description="Sn-glycerol-3-phosphate transporter" evidence="1">
    <location>
        <begin position="21"/>
        <end position="168"/>
    </location>
</feature>
<dbReference type="EMBL" id="DROM01000022">
    <property type="protein sequence ID" value="HHH12660.1"/>
    <property type="molecule type" value="Genomic_DNA"/>
</dbReference>
<feature type="signal peptide" evidence="1">
    <location>
        <begin position="1"/>
        <end position="20"/>
    </location>
</feature>
<proteinExistence type="predicted"/>
<comment type="caution">
    <text evidence="2">The sequence shown here is derived from an EMBL/GenBank/DDBJ whole genome shotgun (WGS) entry which is preliminary data.</text>
</comment>
<dbReference type="AlphaFoldDB" id="A0A7C5MYR3"/>